<protein>
    <submittedName>
        <fullName evidence="2">Uncharacterized protein</fullName>
    </submittedName>
</protein>
<keyword evidence="1" id="KW-0812">Transmembrane</keyword>
<keyword evidence="1" id="KW-1133">Transmembrane helix</keyword>
<evidence type="ECO:0000256" key="1">
    <source>
        <dbReference type="SAM" id="Phobius"/>
    </source>
</evidence>
<dbReference type="AlphaFoldDB" id="A0A6A7BHR5"/>
<accession>A0A6A7BHR5</accession>
<name>A0A6A7BHR5_9PLEO</name>
<feature type="transmembrane region" description="Helical" evidence="1">
    <location>
        <begin position="53"/>
        <end position="76"/>
    </location>
</feature>
<keyword evidence="3" id="KW-1185">Reference proteome</keyword>
<dbReference type="Proteomes" id="UP000799423">
    <property type="component" value="Unassembled WGS sequence"/>
</dbReference>
<proteinExistence type="predicted"/>
<gene>
    <name evidence="2" type="ORF">T440DRAFT_198058</name>
</gene>
<sequence>MWWKQPNGDMRGMMCVWWPRLSRLRGARPGGNTPCTLHCRQLVFLTAHCITKVIRLALLCQFTSFMAVSLFSSLGAMGKIAVNRKSWVSL</sequence>
<organism evidence="2 3">
    <name type="scientific">Plenodomus tracheiphilus IPT5</name>
    <dbReference type="NCBI Taxonomy" id="1408161"/>
    <lineage>
        <taxon>Eukaryota</taxon>
        <taxon>Fungi</taxon>
        <taxon>Dikarya</taxon>
        <taxon>Ascomycota</taxon>
        <taxon>Pezizomycotina</taxon>
        <taxon>Dothideomycetes</taxon>
        <taxon>Pleosporomycetidae</taxon>
        <taxon>Pleosporales</taxon>
        <taxon>Pleosporineae</taxon>
        <taxon>Leptosphaeriaceae</taxon>
        <taxon>Plenodomus</taxon>
    </lineage>
</organism>
<evidence type="ECO:0000313" key="3">
    <source>
        <dbReference type="Proteomes" id="UP000799423"/>
    </source>
</evidence>
<dbReference type="EMBL" id="MU006291">
    <property type="protein sequence ID" value="KAF2854934.1"/>
    <property type="molecule type" value="Genomic_DNA"/>
</dbReference>
<keyword evidence="1" id="KW-0472">Membrane</keyword>
<evidence type="ECO:0000313" key="2">
    <source>
        <dbReference type="EMBL" id="KAF2854934.1"/>
    </source>
</evidence>
<reference evidence="2" key="1">
    <citation type="submission" date="2020-01" db="EMBL/GenBank/DDBJ databases">
        <authorList>
            <consortium name="DOE Joint Genome Institute"/>
            <person name="Haridas S."/>
            <person name="Albert R."/>
            <person name="Binder M."/>
            <person name="Bloem J."/>
            <person name="Labutti K."/>
            <person name="Salamov A."/>
            <person name="Andreopoulos B."/>
            <person name="Baker S.E."/>
            <person name="Barry K."/>
            <person name="Bills G."/>
            <person name="Bluhm B.H."/>
            <person name="Cannon C."/>
            <person name="Castanera R."/>
            <person name="Culley D.E."/>
            <person name="Daum C."/>
            <person name="Ezra D."/>
            <person name="Gonzalez J.B."/>
            <person name="Henrissat B."/>
            <person name="Kuo A."/>
            <person name="Liang C."/>
            <person name="Lipzen A."/>
            <person name="Lutzoni F."/>
            <person name="Magnuson J."/>
            <person name="Mondo S."/>
            <person name="Nolan M."/>
            <person name="Ohm R."/>
            <person name="Pangilinan J."/>
            <person name="Park H.-J."/>
            <person name="Ramirez L."/>
            <person name="Alfaro M."/>
            <person name="Sun H."/>
            <person name="Tritt A."/>
            <person name="Yoshinaga Y."/>
            <person name="Zwiers L.-H."/>
            <person name="Turgeon B.G."/>
            <person name="Goodwin S.B."/>
            <person name="Spatafora J.W."/>
            <person name="Crous P.W."/>
            <person name="Grigoriev I.V."/>
        </authorList>
    </citation>
    <scope>NUCLEOTIDE SEQUENCE</scope>
    <source>
        <strain evidence="2">IPT5</strain>
    </source>
</reference>